<evidence type="ECO:0000313" key="1">
    <source>
        <dbReference type="EMBL" id="PIV42755.1"/>
    </source>
</evidence>
<evidence type="ECO:0000313" key="2">
    <source>
        <dbReference type="Proteomes" id="UP000230304"/>
    </source>
</evidence>
<dbReference type="AlphaFoldDB" id="A0A2M7D7Z1"/>
<dbReference type="Gene3D" id="3.90.1570.30">
    <property type="match status" value="1"/>
</dbReference>
<reference evidence="2" key="1">
    <citation type="submission" date="2017-09" db="EMBL/GenBank/DDBJ databases">
        <title>Depth-based differentiation of microbial function through sediment-hosted aquifers and enrichment of novel symbionts in the deep terrestrial subsurface.</title>
        <authorList>
            <person name="Probst A.J."/>
            <person name="Ladd B."/>
            <person name="Jarett J.K."/>
            <person name="Geller-Mcgrath D.E."/>
            <person name="Sieber C.M.K."/>
            <person name="Emerson J.B."/>
            <person name="Anantharaman K."/>
            <person name="Thomas B.C."/>
            <person name="Malmstrom R."/>
            <person name="Stieglmeier M."/>
            <person name="Klingl A."/>
            <person name="Woyke T."/>
            <person name="Ryan C.M."/>
            <person name="Banfield J.F."/>
        </authorList>
    </citation>
    <scope>NUCLEOTIDE SEQUENCE [LARGE SCALE GENOMIC DNA]</scope>
</reference>
<proteinExistence type="predicted"/>
<dbReference type="Proteomes" id="UP000230304">
    <property type="component" value="Unassembled WGS sequence"/>
</dbReference>
<organism evidence="1 2">
    <name type="scientific">Candidatus Nealsonbacteria bacterium CG02_land_8_20_14_3_00_40_11</name>
    <dbReference type="NCBI Taxonomy" id="1974700"/>
    <lineage>
        <taxon>Bacteria</taxon>
        <taxon>Candidatus Nealsoniibacteriota</taxon>
    </lineage>
</organism>
<comment type="caution">
    <text evidence="1">The sequence shown here is derived from an EMBL/GenBank/DDBJ whole genome shotgun (WGS) entry which is preliminary data.</text>
</comment>
<evidence type="ECO:0008006" key="3">
    <source>
        <dbReference type="Google" id="ProtNLM"/>
    </source>
</evidence>
<name>A0A2M7D7Z1_9BACT</name>
<dbReference type="EMBL" id="PEUA01000038">
    <property type="protein sequence ID" value="PIV42755.1"/>
    <property type="molecule type" value="Genomic_DNA"/>
</dbReference>
<gene>
    <name evidence="1" type="ORF">COS26_01660</name>
</gene>
<sequence>MNKKEAKEEIKKIIAKYERLTPREKKEYNEAMTRKDFILPLFDILGWDVYNSAIFNEVKEEESAVRGTVDYSFKLNNIPQFLLEAKALKVDLDKSEWAKQAVSYGWNMGIEWVILTDFEDLKLFNTSWKVDTPRPNLELSYKEYLSRFDDLWLFSKESFQKGELDKQTEKWGIRVKRVEVTEKLAKDLIEWRKELFDNFHQWNNNKTEEEIDEDVQRILDRFIFI</sequence>
<accession>A0A2M7D7Z1</accession>
<protein>
    <recommendedName>
        <fullName evidence="3">Type I restriction enzyme R protein N-terminal domain-containing protein</fullName>
    </recommendedName>
</protein>